<protein>
    <submittedName>
        <fullName evidence="2">Uncharacterized protein</fullName>
    </submittedName>
</protein>
<organism evidence="2 3">
    <name type="scientific">Ameca splendens</name>
    <dbReference type="NCBI Taxonomy" id="208324"/>
    <lineage>
        <taxon>Eukaryota</taxon>
        <taxon>Metazoa</taxon>
        <taxon>Chordata</taxon>
        <taxon>Craniata</taxon>
        <taxon>Vertebrata</taxon>
        <taxon>Euteleostomi</taxon>
        <taxon>Actinopterygii</taxon>
        <taxon>Neopterygii</taxon>
        <taxon>Teleostei</taxon>
        <taxon>Neoteleostei</taxon>
        <taxon>Acanthomorphata</taxon>
        <taxon>Ovalentaria</taxon>
        <taxon>Atherinomorphae</taxon>
        <taxon>Cyprinodontiformes</taxon>
        <taxon>Goodeidae</taxon>
        <taxon>Ameca</taxon>
    </lineage>
</organism>
<feature type="compositionally biased region" description="Low complexity" evidence="1">
    <location>
        <begin position="70"/>
        <end position="89"/>
    </location>
</feature>
<feature type="region of interest" description="Disordered" evidence="1">
    <location>
        <begin position="58"/>
        <end position="127"/>
    </location>
</feature>
<evidence type="ECO:0000313" key="3">
    <source>
        <dbReference type="Proteomes" id="UP001469553"/>
    </source>
</evidence>
<dbReference type="Proteomes" id="UP001469553">
    <property type="component" value="Unassembled WGS sequence"/>
</dbReference>
<evidence type="ECO:0000313" key="2">
    <source>
        <dbReference type="EMBL" id="MEQ2312339.1"/>
    </source>
</evidence>
<name>A0ABV1A1C5_9TELE</name>
<sequence>MLQLLPPLKVSQTPQLLQTSNLSCQPSLFFLHLLGFLCGFLSKLLSVPASAEGNLEASAPASAKDWPDVSLSTNQSSSSSSSSTLLFQSPGPEVYEDEPPQSPDPVPGPKVSKGKLPLSPEPQQKLRHKSSGLCHHSWILPALLSRVQVSRAPPWASLPSFSAGLQTGFPKGPLRFANFQGAFSAATNLQGALSLDIHHHQSQSPDHLLLHRRPPVIWSCRRPLRLLLSRHRPPRLLLSQPPGPCHCRWPPRSLHLWPPELCASPGRLPDLAPELGCKTS</sequence>
<comment type="caution">
    <text evidence="2">The sequence shown here is derived from an EMBL/GenBank/DDBJ whole genome shotgun (WGS) entry which is preliminary data.</text>
</comment>
<gene>
    <name evidence="2" type="ORF">AMECASPLE_029887</name>
</gene>
<keyword evidence="3" id="KW-1185">Reference proteome</keyword>
<reference evidence="2 3" key="1">
    <citation type="submission" date="2021-06" db="EMBL/GenBank/DDBJ databases">
        <authorList>
            <person name="Palmer J.M."/>
        </authorList>
    </citation>
    <scope>NUCLEOTIDE SEQUENCE [LARGE SCALE GENOMIC DNA]</scope>
    <source>
        <strain evidence="2 3">AS_MEX2019</strain>
        <tissue evidence="2">Muscle</tissue>
    </source>
</reference>
<evidence type="ECO:0000256" key="1">
    <source>
        <dbReference type="SAM" id="MobiDB-lite"/>
    </source>
</evidence>
<proteinExistence type="predicted"/>
<dbReference type="EMBL" id="JAHRIP010078716">
    <property type="protein sequence ID" value="MEQ2312339.1"/>
    <property type="molecule type" value="Genomic_DNA"/>
</dbReference>
<accession>A0ABV1A1C5</accession>